<dbReference type="AlphaFoldDB" id="A0A061QPC0"/>
<sequence length="71" mass="8056">MLLESVCIWRKGKRDSDRKRSIIGIEINIELRKIIATDVACVRYHQTLATLALGTVTVAMLLEKLEAKKKC</sequence>
<accession>A0A061QPC0</accession>
<protein>
    <submittedName>
        <fullName evidence="1">Uncharacterized protein</fullName>
    </submittedName>
</protein>
<reference evidence="1" key="1">
    <citation type="submission" date="2014-05" db="EMBL/GenBank/DDBJ databases">
        <title>The transcriptome of the halophilic microalga Tetraselmis sp. GSL018 isolated from the Great Salt Lake, Utah.</title>
        <authorList>
            <person name="Jinkerson R.E."/>
            <person name="D'Adamo S."/>
            <person name="Posewitz M.C."/>
        </authorList>
    </citation>
    <scope>NUCLEOTIDE SEQUENCE</scope>
    <source>
        <strain evidence="1">GSL018</strain>
    </source>
</reference>
<proteinExistence type="predicted"/>
<name>A0A061QPC0_9CHLO</name>
<evidence type="ECO:0000313" key="1">
    <source>
        <dbReference type="EMBL" id="JAC60269.1"/>
    </source>
</evidence>
<gene>
    <name evidence="1" type="ORF">TSPGSL018_29386</name>
</gene>
<dbReference type="EMBL" id="GBEZ01026988">
    <property type="protein sequence ID" value="JAC60269.1"/>
    <property type="molecule type" value="Transcribed_RNA"/>
</dbReference>
<organism evidence="1">
    <name type="scientific">Tetraselmis sp. GSL018</name>
    <dbReference type="NCBI Taxonomy" id="582737"/>
    <lineage>
        <taxon>Eukaryota</taxon>
        <taxon>Viridiplantae</taxon>
        <taxon>Chlorophyta</taxon>
        <taxon>core chlorophytes</taxon>
        <taxon>Chlorodendrophyceae</taxon>
        <taxon>Chlorodendrales</taxon>
        <taxon>Chlorodendraceae</taxon>
        <taxon>Tetraselmis</taxon>
    </lineage>
</organism>